<sequence length="191" mass="21793">MLVHFFEVRNCTFESYKGEPVLFAPYDIDDDTLMKRGFRRSKEERWYRPVNMKEYSYIVYWAQYGDVDINDAASQNINNFNMPMPYVQRQQNDNTANILCYVSVGLMALGFPMSILGTILVGGLFFIAALVLMIIVRVKYPQNQFGKVLCIVYIVLAAIAIILTIAAMIIIAIVCNQFIQDCESCCHNIPG</sequence>
<name>A0A1K1MLW5_RUMFL</name>
<evidence type="ECO:0000313" key="2">
    <source>
        <dbReference type="EMBL" id="SFW24143.1"/>
    </source>
</evidence>
<keyword evidence="1" id="KW-1133">Transmembrane helix</keyword>
<organism evidence="2 3">
    <name type="scientific">Ruminococcus flavefaciens</name>
    <dbReference type="NCBI Taxonomy" id="1265"/>
    <lineage>
        <taxon>Bacteria</taxon>
        <taxon>Bacillati</taxon>
        <taxon>Bacillota</taxon>
        <taxon>Clostridia</taxon>
        <taxon>Eubacteriales</taxon>
        <taxon>Oscillospiraceae</taxon>
        <taxon>Ruminococcus</taxon>
    </lineage>
</organism>
<evidence type="ECO:0000313" key="3">
    <source>
        <dbReference type="Proteomes" id="UP000183461"/>
    </source>
</evidence>
<gene>
    <name evidence="2" type="ORF">SAMN02910280_1328</name>
</gene>
<accession>A0A1K1MLW5</accession>
<protein>
    <submittedName>
        <fullName evidence="2">Uncharacterized protein</fullName>
    </submittedName>
</protein>
<keyword evidence="1" id="KW-0812">Transmembrane</keyword>
<keyword evidence="1" id="KW-0472">Membrane</keyword>
<feature type="transmembrane region" description="Helical" evidence="1">
    <location>
        <begin position="148"/>
        <end position="174"/>
    </location>
</feature>
<dbReference type="AlphaFoldDB" id="A0A1K1MLW5"/>
<reference evidence="2 3" key="1">
    <citation type="submission" date="2016-11" db="EMBL/GenBank/DDBJ databases">
        <authorList>
            <person name="Jaros S."/>
            <person name="Januszkiewicz K."/>
            <person name="Wedrychowicz H."/>
        </authorList>
    </citation>
    <scope>NUCLEOTIDE SEQUENCE [LARGE SCALE GENOMIC DNA]</scope>
    <source>
        <strain evidence="2 3">YL228</strain>
    </source>
</reference>
<dbReference type="EMBL" id="FPIP01000002">
    <property type="protein sequence ID" value="SFW24143.1"/>
    <property type="molecule type" value="Genomic_DNA"/>
</dbReference>
<dbReference type="RefSeq" id="WP_028515770.1">
    <property type="nucleotide sequence ID" value="NZ_FPIP01000002.1"/>
</dbReference>
<proteinExistence type="predicted"/>
<feature type="transmembrane region" description="Helical" evidence="1">
    <location>
        <begin position="115"/>
        <end position="136"/>
    </location>
</feature>
<dbReference type="Proteomes" id="UP000183461">
    <property type="component" value="Unassembled WGS sequence"/>
</dbReference>
<evidence type="ECO:0000256" key="1">
    <source>
        <dbReference type="SAM" id="Phobius"/>
    </source>
</evidence>